<dbReference type="Proteomes" id="UP000436822">
    <property type="component" value="Unassembled WGS sequence"/>
</dbReference>
<proteinExistence type="predicted"/>
<reference evidence="1 2" key="1">
    <citation type="submission" date="2019-12" db="EMBL/GenBank/DDBJ databases">
        <title>Litoreibacter badius sp. nov., a novel bacteriochlorophyll a-containing bacterium in the genus Litoreibacter.</title>
        <authorList>
            <person name="Kanamuro M."/>
            <person name="Takabe Y."/>
            <person name="Mori K."/>
            <person name="Takaichi S."/>
            <person name="Hanada S."/>
        </authorList>
    </citation>
    <scope>NUCLEOTIDE SEQUENCE [LARGE SCALE GENOMIC DNA]</scope>
    <source>
        <strain evidence="1 2">K6</strain>
    </source>
</reference>
<dbReference type="Pfam" id="PF12599">
    <property type="entry name" value="DUF3768"/>
    <property type="match status" value="1"/>
</dbReference>
<dbReference type="EMBL" id="BLJE01000007">
    <property type="protein sequence ID" value="GFE67097.1"/>
    <property type="molecule type" value="Genomic_DNA"/>
</dbReference>
<evidence type="ECO:0008006" key="3">
    <source>
        <dbReference type="Google" id="ProtNLM"/>
    </source>
</evidence>
<keyword evidence="2" id="KW-1185">Reference proteome</keyword>
<dbReference type="InterPro" id="IPR022243">
    <property type="entry name" value="DUF3768"/>
</dbReference>
<comment type="caution">
    <text evidence="1">The sequence shown here is derived from an EMBL/GenBank/DDBJ whole genome shotgun (WGS) entry which is preliminary data.</text>
</comment>
<dbReference type="RefSeq" id="WP_159810753.1">
    <property type="nucleotide sequence ID" value="NZ_BLJE01000007.1"/>
</dbReference>
<dbReference type="OrthoDB" id="1495368at2"/>
<dbReference type="AlphaFoldDB" id="A0A6N6JM85"/>
<gene>
    <name evidence="1" type="ORF">KIN_41710</name>
</gene>
<evidence type="ECO:0000313" key="1">
    <source>
        <dbReference type="EMBL" id="GFE67097.1"/>
    </source>
</evidence>
<organism evidence="1 2">
    <name type="scientific">Litoreibacter roseus</name>
    <dbReference type="NCBI Taxonomy" id="2601869"/>
    <lineage>
        <taxon>Bacteria</taxon>
        <taxon>Pseudomonadati</taxon>
        <taxon>Pseudomonadota</taxon>
        <taxon>Alphaproteobacteria</taxon>
        <taxon>Rhodobacterales</taxon>
        <taxon>Roseobacteraceae</taxon>
        <taxon>Litoreibacter</taxon>
    </lineage>
</organism>
<sequence>MTTDEITIDNTPDLSSAETAKLVAEQNDRFRKASVGVATEGPIPPGRVMMTRGIAEQSDTFKEKLFAAIGAYGTFNEDSDPYGWHEMGVMEIDGVTVWFKLDLYDENYEYGSADPTDPQFTRRVMTLLLPSEY</sequence>
<protein>
    <recommendedName>
        <fullName evidence="3">DUF3768 domain-containing protein</fullName>
    </recommendedName>
</protein>
<evidence type="ECO:0000313" key="2">
    <source>
        <dbReference type="Proteomes" id="UP000436822"/>
    </source>
</evidence>
<name>A0A6N6JM85_9RHOB</name>
<accession>A0A6N6JM85</accession>